<dbReference type="Pfam" id="PF01047">
    <property type="entry name" value="MarR"/>
    <property type="match status" value="1"/>
</dbReference>
<name>A0A1G8PEF4_9RHOB</name>
<reference evidence="2 3" key="1">
    <citation type="submission" date="2016-10" db="EMBL/GenBank/DDBJ databases">
        <authorList>
            <person name="de Groot N.N."/>
        </authorList>
    </citation>
    <scope>NUCLEOTIDE SEQUENCE [LARGE SCALE GENOMIC DNA]</scope>
    <source>
        <strain evidence="2 3">DSM 28010</strain>
    </source>
</reference>
<dbReference type="PANTHER" id="PTHR33164:SF95">
    <property type="entry name" value="TRANSCRIPTIONAL REGULATOR"/>
    <property type="match status" value="1"/>
</dbReference>
<dbReference type="AlphaFoldDB" id="A0A1G8PEF4"/>
<proteinExistence type="predicted"/>
<dbReference type="InterPro" id="IPR036390">
    <property type="entry name" value="WH_DNA-bd_sf"/>
</dbReference>
<gene>
    <name evidence="2" type="ORF">SAMN05421850_106192</name>
</gene>
<dbReference type="Gene3D" id="1.10.10.10">
    <property type="entry name" value="Winged helix-like DNA-binding domain superfamily/Winged helix DNA-binding domain"/>
    <property type="match status" value="1"/>
</dbReference>
<dbReference type="SMART" id="SM00347">
    <property type="entry name" value="HTH_MARR"/>
    <property type="match status" value="1"/>
</dbReference>
<keyword evidence="2" id="KW-0238">DNA-binding</keyword>
<dbReference type="GO" id="GO:0003677">
    <property type="term" value="F:DNA binding"/>
    <property type="evidence" value="ECO:0007669"/>
    <property type="project" value="UniProtKB-KW"/>
</dbReference>
<evidence type="ECO:0000313" key="3">
    <source>
        <dbReference type="Proteomes" id="UP000199340"/>
    </source>
</evidence>
<sequence length="140" mass="15740">MDAQTHQDYRLEDQIGFKLRLANQKHLELFARMMPEVTPTQFAILARLRESGPISQNQLGRMVGLDAATTKGVVDRLKVKKLVDSAKSPTDMRRLVISLTDEGRRFADSAIHTATEISRATAANLTPRELDRLLTLLDKL</sequence>
<dbReference type="GO" id="GO:0006950">
    <property type="term" value="P:response to stress"/>
    <property type="evidence" value="ECO:0007669"/>
    <property type="project" value="TreeGrafter"/>
</dbReference>
<dbReference type="PROSITE" id="PS50995">
    <property type="entry name" value="HTH_MARR_2"/>
    <property type="match status" value="1"/>
</dbReference>
<dbReference type="InterPro" id="IPR039422">
    <property type="entry name" value="MarR/SlyA-like"/>
</dbReference>
<dbReference type="InterPro" id="IPR000835">
    <property type="entry name" value="HTH_MarR-typ"/>
</dbReference>
<evidence type="ECO:0000313" key="2">
    <source>
        <dbReference type="EMBL" id="SDI90797.1"/>
    </source>
</evidence>
<keyword evidence="3" id="KW-1185">Reference proteome</keyword>
<organism evidence="2 3">
    <name type="scientific">Lutimaribacter saemankumensis</name>
    <dbReference type="NCBI Taxonomy" id="490829"/>
    <lineage>
        <taxon>Bacteria</taxon>
        <taxon>Pseudomonadati</taxon>
        <taxon>Pseudomonadota</taxon>
        <taxon>Alphaproteobacteria</taxon>
        <taxon>Rhodobacterales</taxon>
        <taxon>Roseobacteraceae</taxon>
        <taxon>Lutimaribacter</taxon>
    </lineage>
</organism>
<dbReference type="GO" id="GO:0003700">
    <property type="term" value="F:DNA-binding transcription factor activity"/>
    <property type="evidence" value="ECO:0007669"/>
    <property type="project" value="InterPro"/>
</dbReference>
<dbReference type="SUPFAM" id="SSF46785">
    <property type="entry name" value="Winged helix' DNA-binding domain"/>
    <property type="match status" value="1"/>
</dbReference>
<protein>
    <submittedName>
        <fullName evidence="2">DNA-binding transcriptional regulator, MarR family</fullName>
    </submittedName>
</protein>
<dbReference type="STRING" id="490829.SAMN05421850_106192"/>
<dbReference type="PRINTS" id="PR00598">
    <property type="entry name" value="HTHMARR"/>
</dbReference>
<dbReference type="EMBL" id="FNEB01000006">
    <property type="protein sequence ID" value="SDI90797.1"/>
    <property type="molecule type" value="Genomic_DNA"/>
</dbReference>
<evidence type="ECO:0000259" key="1">
    <source>
        <dbReference type="PROSITE" id="PS50995"/>
    </source>
</evidence>
<accession>A0A1G8PEF4</accession>
<dbReference type="Proteomes" id="UP000199340">
    <property type="component" value="Unassembled WGS sequence"/>
</dbReference>
<feature type="domain" description="HTH marR-type" evidence="1">
    <location>
        <begin position="12"/>
        <end position="140"/>
    </location>
</feature>
<dbReference type="InterPro" id="IPR036388">
    <property type="entry name" value="WH-like_DNA-bd_sf"/>
</dbReference>
<dbReference type="OrthoDB" id="9814496at2"/>
<dbReference type="PANTHER" id="PTHR33164">
    <property type="entry name" value="TRANSCRIPTIONAL REGULATOR, MARR FAMILY"/>
    <property type="match status" value="1"/>
</dbReference>